<protein>
    <submittedName>
        <fullName evidence="1">Adrenoleukodystrophy protein</fullName>
    </submittedName>
</protein>
<evidence type="ECO:0000313" key="2">
    <source>
        <dbReference type="Proteomes" id="UP000814033"/>
    </source>
</evidence>
<dbReference type="EMBL" id="MU275897">
    <property type="protein sequence ID" value="KAI0047815.1"/>
    <property type="molecule type" value="Genomic_DNA"/>
</dbReference>
<gene>
    <name evidence="1" type="ORF">FA95DRAFT_1678805</name>
</gene>
<keyword evidence="2" id="KW-1185">Reference proteome</keyword>
<accession>A0ACB8RV45</accession>
<reference evidence="1" key="1">
    <citation type="submission" date="2021-02" db="EMBL/GenBank/DDBJ databases">
        <authorList>
            <consortium name="DOE Joint Genome Institute"/>
            <person name="Ahrendt S."/>
            <person name="Looney B.P."/>
            <person name="Miyauchi S."/>
            <person name="Morin E."/>
            <person name="Drula E."/>
            <person name="Courty P.E."/>
            <person name="Chicoki N."/>
            <person name="Fauchery L."/>
            <person name="Kohler A."/>
            <person name="Kuo A."/>
            <person name="Labutti K."/>
            <person name="Pangilinan J."/>
            <person name="Lipzen A."/>
            <person name="Riley R."/>
            <person name="Andreopoulos W."/>
            <person name="He G."/>
            <person name="Johnson J."/>
            <person name="Barry K.W."/>
            <person name="Grigoriev I.V."/>
            <person name="Nagy L."/>
            <person name="Hibbett D."/>
            <person name="Henrissat B."/>
            <person name="Matheny P.B."/>
            <person name="Labbe J."/>
            <person name="Martin F."/>
        </authorList>
    </citation>
    <scope>NUCLEOTIDE SEQUENCE</scope>
    <source>
        <strain evidence="1">FP105234-sp</strain>
    </source>
</reference>
<proteinExistence type="predicted"/>
<evidence type="ECO:0000313" key="1">
    <source>
        <dbReference type="EMBL" id="KAI0047815.1"/>
    </source>
</evidence>
<name>A0ACB8RV45_9AGAM</name>
<dbReference type="Proteomes" id="UP000814033">
    <property type="component" value="Unassembled WGS sequence"/>
</dbReference>
<reference evidence="1" key="2">
    <citation type="journal article" date="2022" name="New Phytol.">
        <title>Evolutionary transition to the ectomycorrhizal habit in the genomes of a hyperdiverse lineage of mushroom-forming fungi.</title>
        <authorList>
            <person name="Looney B."/>
            <person name="Miyauchi S."/>
            <person name="Morin E."/>
            <person name="Drula E."/>
            <person name="Courty P.E."/>
            <person name="Kohler A."/>
            <person name="Kuo A."/>
            <person name="LaButti K."/>
            <person name="Pangilinan J."/>
            <person name="Lipzen A."/>
            <person name="Riley R."/>
            <person name="Andreopoulos W."/>
            <person name="He G."/>
            <person name="Johnson J."/>
            <person name="Nolan M."/>
            <person name="Tritt A."/>
            <person name="Barry K.W."/>
            <person name="Grigoriev I.V."/>
            <person name="Nagy L.G."/>
            <person name="Hibbett D."/>
            <person name="Henrissat B."/>
            <person name="Matheny P.B."/>
            <person name="Labbe J."/>
            <person name="Martin F.M."/>
        </authorList>
    </citation>
    <scope>NUCLEOTIDE SEQUENCE</scope>
    <source>
        <strain evidence="1">FP105234-sp</strain>
    </source>
</reference>
<sequence>MSVLSTLRPNPAHVAHFAGTYAKHRPIVQRFLTTGFIVYVLSTTYRSVSSKPAIPAARKGKARAKGQDDESGKPARVAVDAVFYERLSRILRLVIPSLRSKEALLLFMHSSLLIFRTAISLYVAALDGKIVASLVRAQALPFLFNIMRWLLVAIPATWTNSWLSYVQNKLAIAYRTRLTEEVLKQYLGEEQEGPEGKVYYKISNLDDRIKNPDQMITNDIQRFSNHLAAIYANLAKPTLDVILYNYQLSQNVGAEGLLLLTVLVQLSAALLRKLTPSFGAYAAMSAQLSGALRHTHSRIVEFAEEIAFFGGEETEKLLVEREYAGLIKHEDRVLESRWWHGCVEEGIVKWLWGSFGLVLCGIPVFFKIPGVHSMDLGSRTEGFVTNRRLLLSASDALGRVMYSYKDLSELAGYTARVSMLLDTMHDTKKGKFEKVLVSSASTDENAKILKGRGRIIESEEIRFENVPIVTPNGDILVKSLSFYVKPGEHLLIVGPNGMCCVVVGCGKSSLFRILGGLWPVYGGTVHKPPADNFILIPQRPYLPIGTLRDQVTYPHSKQDMEARGVTDEDLLDILAMVQIESVVEREGGWDTAQEWRDVLSEGDKQKIAWARLFYHKPKYAVLDEATSSVPLEIEGLMMDHATELGITLLTVSHRPSLWKYHAMILHYDGQGGYVFTKLDAERRLALQEEKQALETKLLEVPKMKARLAELLALAERDA</sequence>
<comment type="caution">
    <text evidence="1">The sequence shown here is derived from an EMBL/GenBank/DDBJ whole genome shotgun (WGS) entry which is preliminary data.</text>
</comment>
<organism evidence="1 2">
    <name type="scientific">Auriscalpium vulgare</name>
    <dbReference type="NCBI Taxonomy" id="40419"/>
    <lineage>
        <taxon>Eukaryota</taxon>
        <taxon>Fungi</taxon>
        <taxon>Dikarya</taxon>
        <taxon>Basidiomycota</taxon>
        <taxon>Agaricomycotina</taxon>
        <taxon>Agaricomycetes</taxon>
        <taxon>Russulales</taxon>
        <taxon>Auriscalpiaceae</taxon>
        <taxon>Auriscalpium</taxon>
    </lineage>
</organism>